<comment type="caution">
    <text evidence="1">The sequence shown here is derived from an EMBL/GenBank/DDBJ whole genome shotgun (WGS) entry which is preliminary data.</text>
</comment>
<organism evidence="1 2">
    <name type="scientific">Brucella anthropi</name>
    <name type="common">Ochrobactrum anthropi</name>
    <dbReference type="NCBI Taxonomy" id="529"/>
    <lineage>
        <taxon>Bacteria</taxon>
        <taxon>Pseudomonadati</taxon>
        <taxon>Pseudomonadota</taxon>
        <taxon>Alphaproteobacteria</taxon>
        <taxon>Hyphomicrobiales</taxon>
        <taxon>Brucellaceae</taxon>
        <taxon>Brucella/Ochrobactrum group</taxon>
        <taxon>Brucella</taxon>
    </lineage>
</organism>
<name>A0A6I0DQ34_BRUAN</name>
<dbReference type="AlphaFoldDB" id="A0A6I0DQ34"/>
<accession>A0A6I0DQ34</accession>
<protein>
    <submittedName>
        <fullName evidence="1">Uncharacterized protein</fullName>
    </submittedName>
</protein>
<evidence type="ECO:0000313" key="1">
    <source>
        <dbReference type="EMBL" id="KAB2801629.1"/>
    </source>
</evidence>
<dbReference type="RefSeq" id="WP_151576437.1">
    <property type="nucleotide sequence ID" value="NZ_WBWX01000002.1"/>
</dbReference>
<dbReference type="Proteomes" id="UP000441102">
    <property type="component" value="Unassembled WGS sequence"/>
</dbReference>
<gene>
    <name evidence="1" type="ORF">F9L06_08090</name>
</gene>
<evidence type="ECO:0000313" key="2">
    <source>
        <dbReference type="Proteomes" id="UP000441102"/>
    </source>
</evidence>
<dbReference type="EMBL" id="WBWX01000002">
    <property type="protein sequence ID" value="KAB2801629.1"/>
    <property type="molecule type" value="Genomic_DNA"/>
</dbReference>
<proteinExistence type="predicted"/>
<sequence length="82" mass="9036">MQTEDIPAWLLERKAEAEKAPVQAPDGTWAVWPFPASCFPDKVDLIYEIPSQELAIKIRQAILDAYGEGYGDGCLNALGDDL</sequence>
<reference evidence="1 2" key="1">
    <citation type="submission" date="2019-09" db="EMBL/GenBank/DDBJ databases">
        <title>Taxonomic organization of the family Brucellaceae based on a phylogenomic approach.</title>
        <authorList>
            <person name="Leclercq S."/>
            <person name="Cloeckaert A."/>
            <person name="Zygmunt M.S."/>
        </authorList>
    </citation>
    <scope>NUCLEOTIDE SEQUENCE [LARGE SCALE GENOMIC DNA]</scope>
    <source>
        <strain evidence="1 2">CCUG 34461</strain>
    </source>
</reference>